<organism evidence="1 2">
    <name type="scientific">Streptomyces spiralis</name>
    <dbReference type="NCBI Taxonomy" id="66376"/>
    <lineage>
        <taxon>Bacteria</taxon>
        <taxon>Bacillati</taxon>
        <taxon>Actinomycetota</taxon>
        <taxon>Actinomycetes</taxon>
        <taxon>Kitasatosporales</taxon>
        <taxon>Streptomycetaceae</taxon>
        <taxon>Streptomyces</taxon>
    </lineage>
</organism>
<sequence>MLTDDALLEDPVLRAPATGALRVRWYLRRERRPVRTFRTDPPTGCRKRQLPWRETPLVWERSQCAEENNKP</sequence>
<name>A0A918ZUB9_9ACTN</name>
<protein>
    <submittedName>
        <fullName evidence="1">Uncharacterized protein</fullName>
    </submittedName>
</protein>
<comment type="caution">
    <text evidence="1">The sequence shown here is derived from an EMBL/GenBank/DDBJ whole genome shotgun (WGS) entry which is preliminary data.</text>
</comment>
<dbReference type="Proteomes" id="UP000641386">
    <property type="component" value="Unassembled WGS sequence"/>
</dbReference>
<accession>A0A918ZUB9</accession>
<reference evidence="1" key="1">
    <citation type="journal article" date="2014" name="Int. J. Syst. Evol. Microbiol.">
        <title>Complete genome sequence of Corynebacterium casei LMG S-19264T (=DSM 44701T), isolated from a smear-ripened cheese.</title>
        <authorList>
            <consortium name="US DOE Joint Genome Institute (JGI-PGF)"/>
            <person name="Walter F."/>
            <person name="Albersmeier A."/>
            <person name="Kalinowski J."/>
            <person name="Ruckert C."/>
        </authorList>
    </citation>
    <scope>NUCLEOTIDE SEQUENCE</scope>
    <source>
        <strain evidence="1">JCM 3302</strain>
    </source>
</reference>
<keyword evidence="2" id="KW-1185">Reference proteome</keyword>
<evidence type="ECO:0000313" key="1">
    <source>
        <dbReference type="EMBL" id="GHE68051.1"/>
    </source>
</evidence>
<evidence type="ECO:0000313" key="2">
    <source>
        <dbReference type="Proteomes" id="UP000641386"/>
    </source>
</evidence>
<dbReference type="AlphaFoldDB" id="A0A918ZUB9"/>
<dbReference type="EMBL" id="BNBC01000008">
    <property type="protein sequence ID" value="GHE68051.1"/>
    <property type="molecule type" value="Genomic_DNA"/>
</dbReference>
<proteinExistence type="predicted"/>
<gene>
    <name evidence="1" type="ORF">GCM10014715_22070</name>
</gene>
<reference evidence="1" key="2">
    <citation type="submission" date="2020-09" db="EMBL/GenBank/DDBJ databases">
        <authorList>
            <person name="Sun Q."/>
            <person name="Ohkuma M."/>
        </authorList>
    </citation>
    <scope>NUCLEOTIDE SEQUENCE</scope>
    <source>
        <strain evidence="1">JCM 3302</strain>
    </source>
</reference>